<dbReference type="PROSITE" id="PS50214">
    <property type="entry name" value="DISINTEGRIN_2"/>
    <property type="match status" value="1"/>
</dbReference>
<evidence type="ECO:0000259" key="2">
    <source>
        <dbReference type="PROSITE" id="PS50214"/>
    </source>
</evidence>
<protein>
    <submittedName>
        <fullName evidence="3">ADA17-like protein</fullName>
    </submittedName>
</protein>
<dbReference type="Proteomes" id="UP001164746">
    <property type="component" value="Chromosome 7"/>
</dbReference>
<reference evidence="3" key="1">
    <citation type="submission" date="2022-11" db="EMBL/GenBank/DDBJ databases">
        <title>Centuries of genome instability and evolution in soft-shell clam transmissible cancer (bioRxiv).</title>
        <authorList>
            <person name="Hart S.F.M."/>
            <person name="Yonemitsu M.A."/>
            <person name="Giersch R.M."/>
            <person name="Beal B.F."/>
            <person name="Arriagada G."/>
            <person name="Davis B.W."/>
            <person name="Ostrander E.A."/>
            <person name="Goff S.P."/>
            <person name="Metzger M.J."/>
        </authorList>
    </citation>
    <scope>NUCLEOTIDE SEQUENCE</scope>
    <source>
        <strain evidence="3">MELC-2E11</strain>
        <tissue evidence="3">Siphon/mantle</tissue>
    </source>
</reference>
<dbReference type="InterPro" id="IPR051489">
    <property type="entry name" value="ADAM_Metalloproteinase"/>
</dbReference>
<dbReference type="PANTHER" id="PTHR45702">
    <property type="entry name" value="ADAM10/ADAM17 METALLOPEPTIDASE FAMILY MEMBER"/>
    <property type="match status" value="1"/>
</dbReference>
<name>A0ABY7EPU5_MYAAR</name>
<sequence length="355" mass="40034">MDYKYLLSIVFVIVIPGYDDRSAVANLNFEDSGAILANIVTADDTYVIEPSYRHLPDSENHTMIAYRRSDVKFEDADQGLHSRRELGKEHCVINMIQFVNTIYRKTQFDVQNEMMTGVGFEIGEAFSFDKYFKKYCLAHLFTSRRFDDGVLVYPKYPGVSMTLNTGWSSSLNSAGHRILALQALLITAHDNCAPSDYKDGKYLMYPWAVMGYDKNNQFLSPCSREYIFKVIKVKGYDCFIEGRGDGAFCGNGRLDEKEECDAGYDTIKDIDPCCDSDCQLRDGKVCSPMNYDCCTAECKPASSSKICRPELNEMCSGEIKCKGTCKDGMCLNYCENFAYDLTPCICAGSVYEAEK</sequence>
<dbReference type="EMBL" id="CP111018">
    <property type="protein sequence ID" value="WAR10429.1"/>
    <property type="molecule type" value="Genomic_DNA"/>
</dbReference>
<dbReference type="Gene3D" id="3.40.390.10">
    <property type="entry name" value="Collagenase (Catalytic Domain)"/>
    <property type="match status" value="1"/>
</dbReference>
<dbReference type="Gene3D" id="4.10.70.10">
    <property type="entry name" value="Disintegrin domain"/>
    <property type="match status" value="1"/>
</dbReference>
<keyword evidence="4" id="KW-1185">Reference proteome</keyword>
<evidence type="ECO:0000313" key="3">
    <source>
        <dbReference type="EMBL" id="WAR10429.1"/>
    </source>
</evidence>
<organism evidence="3 4">
    <name type="scientific">Mya arenaria</name>
    <name type="common">Soft-shell clam</name>
    <dbReference type="NCBI Taxonomy" id="6604"/>
    <lineage>
        <taxon>Eukaryota</taxon>
        <taxon>Metazoa</taxon>
        <taxon>Spiralia</taxon>
        <taxon>Lophotrochozoa</taxon>
        <taxon>Mollusca</taxon>
        <taxon>Bivalvia</taxon>
        <taxon>Autobranchia</taxon>
        <taxon>Heteroconchia</taxon>
        <taxon>Euheterodonta</taxon>
        <taxon>Imparidentia</taxon>
        <taxon>Neoheterodontei</taxon>
        <taxon>Myida</taxon>
        <taxon>Myoidea</taxon>
        <taxon>Myidae</taxon>
        <taxon>Mya</taxon>
    </lineage>
</organism>
<dbReference type="PANTHER" id="PTHR45702:SF6">
    <property type="entry name" value="DISINTEGRIN AND METALLOPROTEINASE DOMAIN-CONTAINING PROTEIN 17"/>
    <property type="match status" value="1"/>
</dbReference>
<accession>A0ABY7EPU5</accession>
<dbReference type="InterPro" id="IPR001762">
    <property type="entry name" value="Disintegrin_dom"/>
</dbReference>
<dbReference type="SMART" id="SM00050">
    <property type="entry name" value="DISIN"/>
    <property type="match status" value="1"/>
</dbReference>
<dbReference type="InterPro" id="IPR036436">
    <property type="entry name" value="Disintegrin_dom_sf"/>
</dbReference>
<proteinExistence type="predicted"/>
<comment type="caution">
    <text evidence="1">Lacks conserved residue(s) required for the propagation of feature annotation.</text>
</comment>
<gene>
    <name evidence="3" type="ORF">MAR_035505</name>
</gene>
<dbReference type="InterPro" id="IPR024079">
    <property type="entry name" value="MetalloPept_cat_dom_sf"/>
</dbReference>
<evidence type="ECO:0000313" key="4">
    <source>
        <dbReference type="Proteomes" id="UP001164746"/>
    </source>
</evidence>
<evidence type="ECO:0000256" key="1">
    <source>
        <dbReference type="PROSITE-ProRule" id="PRU00068"/>
    </source>
</evidence>
<feature type="domain" description="Disintegrin" evidence="2">
    <location>
        <begin position="246"/>
        <end position="324"/>
    </location>
</feature>
<dbReference type="SUPFAM" id="SSF55486">
    <property type="entry name" value="Metalloproteases ('zincins'), catalytic domain"/>
    <property type="match status" value="1"/>
</dbReference>